<sequence length="211" mass="23819">MSGNHEISPQHCAKKGLSIHKRYKKLLYALFTSIFSILSIIFIIYFLLHPSKPEFSLKEVDIYQLNLFTHPQLVNSSIQFTLLSNNPNQKVGIYYDKLVVYASYKKQQITDYTSLEPFYQDHDESNLLTASVTGNGVPVTTSFGHEVLRDTTAGKVVLNIKVNGWLRWKVRSWVSGKYRLNVNCVAIMPLGPSIPSGPLSSRQGTQCSTTM</sequence>
<dbReference type="InterPro" id="IPR004864">
    <property type="entry name" value="LEA_2"/>
</dbReference>
<dbReference type="GO" id="GO:0009506">
    <property type="term" value="C:plasmodesma"/>
    <property type="evidence" value="ECO:0007669"/>
    <property type="project" value="TreeGrafter"/>
</dbReference>
<dbReference type="EMBL" id="CP093345">
    <property type="protein sequence ID" value="WOG90921.1"/>
    <property type="molecule type" value="Genomic_DNA"/>
</dbReference>
<dbReference type="InterPro" id="IPR044839">
    <property type="entry name" value="NDR1-like"/>
</dbReference>
<evidence type="ECO:0000256" key="3">
    <source>
        <dbReference type="ARBA" id="ARBA00022989"/>
    </source>
</evidence>
<name>A0A165ZN36_DAUCS</name>
<evidence type="ECO:0000313" key="6">
    <source>
        <dbReference type="Proteomes" id="UP000077755"/>
    </source>
</evidence>
<dbReference type="Proteomes" id="UP000077755">
    <property type="component" value="Chromosome 3"/>
</dbReference>
<keyword evidence="3" id="KW-1133">Transmembrane helix</keyword>
<gene>
    <name evidence="5" type="ORF">DCAR_0310168</name>
</gene>
<keyword evidence="2" id="KW-0812">Transmembrane</keyword>
<reference evidence="5" key="2">
    <citation type="submission" date="2022-03" db="EMBL/GenBank/DDBJ databases">
        <title>Draft title - Genomic analysis of global carrot germplasm unveils the trajectory of domestication and the origin of high carotenoid orange carrot.</title>
        <authorList>
            <person name="Iorizzo M."/>
            <person name="Ellison S."/>
            <person name="Senalik D."/>
            <person name="Macko-Podgorni A."/>
            <person name="Grzebelus D."/>
            <person name="Bostan H."/>
            <person name="Rolling W."/>
            <person name="Curaba J."/>
            <person name="Simon P."/>
        </authorList>
    </citation>
    <scope>NUCLEOTIDE SEQUENCE</scope>
    <source>
        <tissue evidence="5">Leaf</tissue>
    </source>
</reference>
<evidence type="ECO:0000256" key="4">
    <source>
        <dbReference type="ARBA" id="ARBA00023136"/>
    </source>
</evidence>
<evidence type="ECO:0000256" key="2">
    <source>
        <dbReference type="ARBA" id="ARBA00022692"/>
    </source>
</evidence>
<dbReference type="Pfam" id="PF03168">
    <property type="entry name" value="LEA_2"/>
    <property type="match status" value="1"/>
</dbReference>
<dbReference type="GO" id="GO:0098542">
    <property type="term" value="P:defense response to other organism"/>
    <property type="evidence" value="ECO:0007669"/>
    <property type="project" value="InterPro"/>
</dbReference>
<protein>
    <submittedName>
        <fullName evidence="5">Uncharacterized protein</fullName>
    </submittedName>
</protein>
<dbReference type="PANTHER" id="PTHR31415">
    <property type="entry name" value="OS05G0367900 PROTEIN"/>
    <property type="match status" value="1"/>
</dbReference>
<proteinExistence type="predicted"/>
<dbReference type="OMA" id="HGHEESN"/>
<evidence type="ECO:0000313" key="5">
    <source>
        <dbReference type="EMBL" id="WOG90921.1"/>
    </source>
</evidence>
<keyword evidence="4" id="KW-0472">Membrane</keyword>
<dbReference type="GO" id="GO:0005886">
    <property type="term" value="C:plasma membrane"/>
    <property type="evidence" value="ECO:0007669"/>
    <property type="project" value="TreeGrafter"/>
</dbReference>
<dbReference type="AlphaFoldDB" id="A0A165ZN36"/>
<comment type="subcellular location">
    <subcellularLocation>
        <location evidence="1">Membrane</location>
        <topology evidence="1">Single-pass membrane protein</topology>
    </subcellularLocation>
</comment>
<dbReference type="Gramene" id="KZN00232">
    <property type="protein sequence ID" value="KZN00232"/>
    <property type="gene ID" value="DCAR_008986"/>
</dbReference>
<evidence type="ECO:0000256" key="1">
    <source>
        <dbReference type="ARBA" id="ARBA00004167"/>
    </source>
</evidence>
<dbReference type="PANTHER" id="PTHR31415:SF20">
    <property type="entry name" value="NDR1_HIN1-LIKE PROTEIN 26"/>
    <property type="match status" value="1"/>
</dbReference>
<accession>A0A165ZN36</accession>
<reference evidence="5" key="1">
    <citation type="journal article" date="2016" name="Nat. Genet.">
        <title>A high-quality carrot genome assembly provides new insights into carotenoid accumulation and asterid genome evolution.</title>
        <authorList>
            <person name="Iorizzo M."/>
            <person name="Ellison S."/>
            <person name="Senalik D."/>
            <person name="Zeng P."/>
            <person name="Satapoomin P."/>
            <person name="Huang J."/>
            <person name="Bowman M."/>
            <person name="Iovene M."/>
            <person name="Sanseverino W."/>
            <person name="Cavagnaro P."/>
            <person name="Yildiz M."/>
            <person name="Macko-Podgorni A."/>
            <person name="Moranska E."/>
            <person name="Grzebelus E."/>
            <person name="Grzebelus D."/>
            <person name="Ashrafi H."/>
            <person name="Zheng Z."/>
            <person name="Cheng S."/>
            <person name="Spooner D."/>
            <person name="Van Deynze A."/>
            <person name="Simon P."/>
        </authorList>
    </citation>
    <scope>NUCLEOTIDE SEQUENCE</scope>
    <source>
        <tissue evidence="5">Leaf</tissue>
    </source>
</reference>
<keyword evidence="6" id="KW-1185">Reference proteome</keyword>
<organism evidence="5 6">
    <name type="scientific">Daucus carota subsp. sativus</name>
    <name type="common">Carrot</name>
    <dbReference type="NCBI Taxonomy" id="79200"/>
    <lineage>
        <taxon>Eukaryota</taxon>
        <taxon>Viridiplantae</taxon>
        <taxon>Streptophyta</taxon>
        <taxon>Embryophyta</taxon>
        <taxon>Tracheophyta</taxon>
        <taxon>Spermatophyta</taxon>
        <taxon>Magnoliopsida</taxon>
        <taxon>eudicotyledons</taxon>
        <taxon>Gunneridae</taxon>
        <taxon>Pentapetalae</taxon>
        <taxon>asterids</taxon>
        <taxon>campanulids</taxon>
        <taxon>Apiales</taxon>
        <taxon>Apiaceae</taxon>
        <taxon>Apioideae</taxon>
        <taxon>Scandiceae</taxon>
        <taxon>Daucinae</taxon>
        <taxon>Daucus</taxon>
        <taxon>Daucus sect. Daucus</taxon>
    </lineage>
</organism>